<dbReference type="EMBL" id="CYSF01000006">
    <property type="protein sequence ID" value="CUH83616.1"/>
    <property type="molecule type" value="Genomic_DNA"/>
</dbReference>
<organism evidence="8 9">
    <name type="scientific">Thalassovita mediterranea</name>
    <dbReference type="NCBI Taxonomy" id="340021"/>
    <lineage>
        <taxon>Bacteria</taxon>
        <taxon>Pseudomonadati</taxon>
        <taxon>Pseudomonadota</taxon>
        <taxon>Alphaproteobacteria</taxon>
        <taxon>Rhodobacterales</taxon>
        <taxon>Roseobacteraceae</taxon>
        <taxon>Thalassovita</taxon>
    </lineage>
</organism>
<feature type="transmembrane region" description="Helical" evidence="6">
    <location>
        <begin position="349"/>
        <end position="371"/>
    </location>
</feature>
<dbReference type="STRING" id="340021.TM5383_00812"/>
<sequence>MRLQPVPLLTLAVGIIGANSMILPPIAAAVASDLSVRPAQVIIAMSAYGAATALSALFLAPRADVIGADRSLRRACAMLTLALILTALAPTVTLLQGAHLLAGLGAGMGLPAIYGLAAEVAPEGQEKRVLGKVLAGWTLSLVGGVLLASVVADLVGWRWLYALLAGLTALLWLLLGRTEIHAARDGTPTSPFSAMRVAGVGRALFSNAMLMLGFFGLYGFLGIHVAENLGRSTSSAGVLTLFYGSGYGIASLLLPKLLKGTRASALILGFGGLTVAQGMIGGFAASFPMLLIGAGLWGVFQGVTHNAVLDRLNTLEPSQRGAIMGLNSASTYGCVMLGGALYALPYGAYGLLGCAALSVACNLLGAAEALLPQRSAENRISG</sequence>
<evidence type="ECO:0000256" key="1">
    <source>
        <dbReference type="ARBA" id="ARBA00004651"/>
    </source>
</evidence>
<gene>
    <name evidence="8" type="primary">ydhP</name>
    <name evidence="8" type="ORF">TM5383_00812</name>
</gene>
<evidence type="ECO:0000256" key="5">
    <source>
        <dbReference type="ARBA" id="ARBA00023136"/>
    </source>
</evidence>
<dbReference type="GO" id="GO:0005886">
    <property type="term" value="C:plasma membrane"/>
    <property type="evidence" value="ECO:0007669"/>
    <property type="project" value="UniProtKB-SubCell"/>
</dbReference>
<evidence type="ECO:0000256" key="2">
    <source>
        <dbReference type="ARBA" id="ARBA00022475"/>
    </source>
</evidence>
<feature type="transmembrane region" description="Helical" evidence="6">
    <location>
        <begin position="235"/>
        <end position="254"/>
    </location>
</feature>
<feature type="domain" description="Major facilitator superfamily (MFS) profile" evidence="7">
    <location>
        <begin position="5"/>
        <end position="377"/>
    </location>
</feature>
<evidence type="ECO:0000313" key="9">
    <source>
        <dbReference type="Proteomes" id="UP000051681"/>
    </source>
</evidence>
<feature type="transmembrane region" description="Helical" evidence="6">
    <location>
        <begin position="72"/>
        <end position="92"/>
    </location>
</feature>
<keyword evidence="3 6" id="KW-0812">Transmembrane</keyword>
<feature type="transmembrane region" description="Helical" evidence="6">
    <location>
        <begin position="158"/>
        <end position="175"/>
    </location>
</feature>
<feature type="transmembrane region" description="Helical" evidence="6">
    <location>
        <begin position="129"/>
        <end position="152"/>
    </location>
</feature>
<feature type="transmembrane region" description="Helical" evidence="6">
    <location>
        <begin position="290"/>
        <end position="309"/>
    </location>
</feature>
<dbReference type="InterPro" id="IPR036259">
    <property type="entry name" value="MFS_trans_sf"/>
</dbReference>
<dbReference type="Pfam" id="PF07690">
    <property type="entry name" value="MFS_1"/>
    <property type="match status" value="1"/>
</dbReference>
<dbReference type="SUPFAM" id="SSF103473">
    <property type="entry name" value="MFS general substrate transporter"/>
    <property type="match status" value="1"/>
</dbReference>
<evidence type="ECO:0000256" key="3">
    <source>
        <dbReference type="ARBA" id="ARBA00022692"/>
    </source>
</evidence>
<dbReference type="InterPro" id="IPR020846">
    <property type="entry name" value="MFS_dom"/>
</dbReference>
<keyword evidence="5 6" id="KW-0472">Membrane</keyword>
<feature type="transmembrane region" description="Helical" evidence="6">
    <location>
        <begin position="266"/>
        <end position="284"/>
    </location>
</feature>
<feature type="transmembrane region" description="Helical" evidence="6">
    <location>
        <begin position="98"/>
        <end position="117"/>
    </location>
</feature>
<keyword evidence="2" id="KW-1003">Cell membrane</keyword>
<dbReference type="InterPro" id="IPR011701">
    <property type="entry name" value="MFS"/>
</dbReference>
<dbReference type="PANTHER" id="PTHR43124:SF10">
    <property type="entry name" value="PURINE EFFLUX PUMP PBUE"/>
    <property type="match status" value="1"/>
</dbReference>
<feature type="transmembrane region" description="Helical" evidence="6">
    <location>
        <begin position="321"/>
        <end position="343"/>
    </location>
</feature>
<name>A0A0P1H165_9RHOB</name>
<dbReference type="Gene3D" id="1.20.1250.20">
    <property type="entry name" value="MFS general substrate transporter like domains"/>
    <property type="match status" value="1"/>
</dbReference>
<evidence type="ECO:0000313" key="8">
    <source>
        <dbReference type="EMBL" id="CUH83616.1"/>
    </source>
</evidence>
<reference evidence="8 9" key="1">
    <citation type="submission" date="2015-09" db="EMBL/GenBank/DDBJ databases">
        <authorList>
            <consortium name="Swine Surveillance"/>
        </authorList>
    </citation>
    <scope>NUCLEOTIDE SEQUENCE [LARGE SCALE GENOMIC DNA]</scope>
    <source>
        <strain evidence="8 9">CECT 8383</strain>
    </source>
</reference>
<dbReference type="RefSeq" id="WP_058317769.1">
    <property type="nucleotide sequence ID" value="NZ_CYSF01000006.1"/>
</dbReference>
<proteinExistence type="predicted"/>
<feature type="transmembrane region" description="Helical" evidence="6">
    <location>
        <begin position="204"/>
        <end position="223"/>
    </location>
</feature>
<dbReference type="PANTHER" id="PTHR43124">
    <property type="entry name" value="PURINE EFFLUX PUMP PBUE"/>
    <property type="match status" value="1"/>
</dbReference>
<evidence type="ECO:0000259" key="7">
    <source>
        <dbReference type="PROSITE" id="PS50850"/>
    </source>
</evidence>
<comment type="subcellular location">
    <subcellularLocation>
        <location evidence="1">Cell membrane</location>
        <topology evidence="1">Multi-pass membrane protein</topology>
    </subcellularLocation>
</comment>
<evidence type="ECO:0000256" key="4">
    <source>
        <dbReference type="ARBA" id="ARBA00022989"/>
    </source>
</evidence>
<dbReference type="OrthoDB" id="8667309at2"/>
<accession>A0A0P1H165</accession>
<keyword evidence="9" id="KW-1185">Reference proteome</keyword>
<dbReference type="Proteomes" id="UP000051681">
    <property type="component" value="Unassembled WGS sequence"/>
</dbReference>
<keyword evidence="4 6" id="KW-1133">Transmembrane helix</keyword>
<feature type="transmembrane region" description="Helical" evidence="6">
    <location>
        <begin position="39"/>
        <end position="60"/>
    </location>
</feature>
<dbReference type="PROSITE" id="PS50850">
    <property type="entry name" value="MFS"/>
    <property type="match status" value="1"/>
</dbReference>
<protein>
    <submittedName>
        <fullName evidence="8">Inner membrane transport protein YdhP</fullName>
    </submittedName>
</protein>
<evidence type="ECO:0000256" key="6">
    <source>
        <dbReference type="SAM" id="Phobius"/>
    </source>
</evidence>
<dbReference type="InterPro" id="IPR050189">
    <property type="entry name" value="MFS_Efflux_Transporters"/>
</dbReference>
<dbReference type="AlphaFoldDB" id="A0A0P1H165"/>
<dbReference type="GO" id="GO:0022857">
    <property type="term" value="F:transmembrane transporter activity"/>
    <property type="evidence" value="ECO:0007669"/>
    <property type="project" value="InterPro"/>
</dbReference>